<reference evidence="1" key="2">
    <citation type="submission" date="2023-01" db="EMBL/GenBank/DDBJ databases">
        <authorList>
            <person name="Petersen C."/>
        </authorList>
    </citation>
    <scope>NUCLEOTIDE SEQUENCE</scope>
    <source>
        <strain evidence="1">IBT 15450</strain>
    </source>
</reference>
<name>A0AAD6I7C4_PENCN</name>
<comment type="caution">
    <text evidence="1">The sequence shown here is derived from an EMBL/GenBank/DDBJ whole genome shotgun (WGS) entry which is preliminary data.</text>
</comment>
<dbReference type="EMBL" id="JAQJZL010000010">
    <property type="protein sequence ID" value="KAJ6034758.1"/>
    <property type="molecule type" value="Genomic_DNA"/>
</dbReference>
<protein>
    <submittedName>
        <fullName evidence="1">Uncharacterized protein</fullName>
    </submittedName>
</protein>
<evidence type="ECO:0000313" key="1">
    <source>
        <dbReference type="EMBL" id="KAJ6034758.1"/>
    </source>
</evidence>
<dbReference type="Proteomes" id="UP001219568">
    <property type="component" value="Unassembled WGS sequence"/>
</dbReference>
<dbReference type="AlphaFoldDB" id="A0AAD6I7C4"/>
<evidence type="ECO:0000313" key="2">
    <source>
        <dbReference type="Proteomes" id="UP001219568"/>
    </source>
</evidence>
<reference evidence="1" key="1">
    <citation type="journal article" date="2023" name="IMA Fungus">
        <title>Comparative genomic study of the Penicillium genus elucidates a diverse pangenome and 15 lateral gene transfer events.</title>
        <authorList>
            <person name="Petersen C."/>
            <person name="Sorensen T."/>
            <person name="Nielsen M.R."/>
            <person name="Sondergaard T.E."/>
            <person name="Sorensen J.L."/>
            <person name="Fitzpatrick D.A."/>
            <person name="Frisvad J.C."/>
            <person name="Nielsen K.L."/>
        </authorList>
    </citation>
    <scope>NUCLEOTIDE SEQUENCE</scope>
    <source>
        <strain evidence="1">IBT 15450</strain>
    </source>
</reference>
<accession>A0AAD6I7C4</accession>
<gene>
    <name evidence="1" type="ORF">N7460_008933</name>
</gene>
<organism evidence="1 2">
    <name type="scientific">Penicillium canescens</name>
    <dbReference type="NCBI Taxonomy" id="5083"/>
    <lineage>
        <taxon>Eukaryota</taxon>
        <taxon>Fungi</taxon>
        <taxon>Dikarya</taxon>
        <taxon>Ascomycota</taxon>
        <taxon>Pezizomycotina</taxon>
        <taxon>Eurotiomycetes</taxon>
        <taxon>Eurotiomycetidae</taxon>
        <taxon>Eurotiales</taxon>
        <taxon>Aspergillaceae</taxon>
        <taxon>Penicillium</taxon>
    </lineage>
</organism>
<sequence>METPDSAFAQDDKGLENEAMSLLLQLPGLKDSRGNSDQSKREEAFLTREVPRVKPILLK</sequence>
<keyword evidence="2" id="KW-1185">Reference proteome</keyword>
<proteinExistence type="predicted"/>